<dbReference type="Gene3D" id="3.90.180.10">
    <property type="entry name" value="Medium-chain alcohol dehydrogenases, catalytic domain"/>
    <property type="match status" value="1"/>
</dbReference>
<dbReference type="SUPFAM" id="SSF51735">
    <property type="entry name" value="NAD(P)-binding Rossmann-fold domains"/>
    <property type="match status" value="1"/>
</dbReference>
<dbReference type="InterPro" id="IPR013154">
    <property type="entry name" value="ADH-like_N"/>
</dbReference>
<feature type="domain" description="Alcohol dehydrogenase-like N-terminal" evidence="2">
    <location>
        <begin position="22"/>
        <end position="121"/>
    </location>
</feature>
<evidence type="ECO:0000313" key="3">
    <source>
        <dbReference type="EMBL" id="MPL58852.1"/>
    </source>
</evidence>
<dbReference type="InterPro" id="IPR011032">
    <property type="entry name" value="GroES-like_sf"/>
</dbReference>
<dbReference type="PANTHER" id="PTHR43401">
    <property type="entry name" value="L-THREONINE 3-DEHYDROGENASE"/>
    <property type="match status" value="1"/>
</dbReference>
<evidence type="ECO:0000259" key="2">
    <source>
        <dbReference type="Pfam" id="PF08240"/>
    </source>
</evidence>
<comment type="caution">
    <text evidence="3">The sequence shown here is derived from an EMBL/GenBank/DDBJ whole genome shotgun (WGS) entry which is preliminary data.</text>
</comment>
<dbReference type="InterPro" id="IPR036291">
    <property type="entry name" value="NAD(P)-bd_dom_sf"/>
</dbReference>
<dbReference type="PANTHER" id="PTHR43401:SF2">
    <property type="entry name" value="L-THREONINE 3-DEHYDROGENASE"/>
    <property type="match status" value="1"/>
</dbReference>
<dbReference type="Gene3D" id="3.40.50.720">
    <property type="entry name" value="NAD(P)-binding Rossmann-like Domain"/>
    <property type="match status" value="1"/>
</dbReference>
<accession>A0A644SYL0</accession>
<evidence type="ECO:0000256" key="1">
    <source>
        <dbReference type="ARBA" id="ARBA00023002"/>
    </source>
</evidence>
<dbReference type="EC" id="1.1.1.103" evidence="3"/>
<dbReference type="GO" id="GO:0008743">
    <property type="term" value="F:L-threonine 3-dehydrogenase activity"/>
    <property type="evidence" value="ECO:0007669"/>
    <property type="project" value="UniProtKB-EC"/>
</dbReference>
<dbReference type="SUPFAM" id="SSF50129">
    <property type="entry name" value="GroES-like"/>
    <property type="match status" value="1"/>
</dbReference>
<gene>
    <name evidence="3" type="primary">tdh_1</name>
    <name evidence="3" type="ORF">SDC9_04398</name>
</gene>
<protein>
    <submittedName>
        <fullName evidence="3">L-threonine 3-dehydrogenase</fullName>
        <ecNumber evidence="3">1.1.1.103</ecNumber>
    </submittedName>
</protein>
<name>A0A644SYL0_9ZZZZ</name>
<dbReference type="Pfam" id="PF08240">
    <property type="entry name" value="ADH_N"/>
    <property type="match status" value="1"/>
</dbReference>
<proteinExistence type="predicted"/>
<dbReference type="EMBL" id="VSSQ01000008">
    <property type="protein sequence ID" value="MPL58852.1"/>
    <property type="molecule type" value="Genomic_DNA"/>
</dbReference>
<sequence>MKALVYRGIGQLELQDLPTPEAEFLVKVLGCGICGTDLKTYSKGHHMFPPPAVLGHEFYGLVERTIPGSGFSVGDPVVVAPYAECGTCALCSIGAGTLCRQKSFVEGGAFCEYLGIPASYAATGVFRIPEADDAFTLVEPLACVLNGVAHLKLRATSRVLVIGAGPMGALFALLFKARGIPVTVLEPGAVRREAVAAWGIDAREPGDVKAGDYDNIVIAVNRKELVEEYVKSVADAGTLLMFAGLGKGEAVAIDSYAIHYREVSLTGCSGYALPHFREALELIVGHRGIFSRLISGRVPLARGKEAFTMLQAGQAFKIVLKPGAGDSGSAGSAG</sequence>
<dbReference type="InterPro" id="IPR050129">
    <property type="entry name" value="Zn_alcohol_dh"/>
</dbReference>
<organism evidence="3">
    <name type="scientific">bioreactor metagenome</name>
    <dbReference type="NCBI Taxonomy" id="1076179"/>
    <lineage>
        <taxon>unclassified sequences</taxon>
        <taxon>metagenomes</taxon>
        <taxon>ecological metagenomes</taxon>
    </lineage>
</organism>
<dbReference type="AlphaFoldDB" id="A0A644SYL0"/>
<reference evidence="3" key="1">
    <citation type="submission" date="2019-08" db="EMBL/GenBank/DDBJ databases">
        <authorList>
            <person name="Kucharzyk K."/>
            <person name="Murdoch R.W."/>
            <person name="Higgins S."/>
            <person name="Loffler F."/>
        </authorList>
    </citation>
    <scope>NUCLEOTIDE SEQUENCE</scope>
</reference>
<keyword evidence="1 3" id="KW-0560">Oxidoreductase</keyword>